<evidence type="ECO:0000313" key="2">
    <source>
        <dbReference type="Proteomes" id="UP000012046"/>
    </source>
</evidence>
<accession>H3ZA31</accession>
<dbReference type="Proteomes" id="UP000012046">
    <property type="component" value="Unassembled WGS sequence"/>
</dbReference>
<sequence length="1302" mass="146193">MVDYGKTATFNLVPDENYSIGNASGCGGSLTGNTYTTGPITQACEISVVYTPVVTYHKVTAVVINEGGFITPNLQNVAHGDFALFRLITDYTKFKIDSESGCDNLTINGDELKYGPITHDCNSEIKLKPLSFGNLKDKYYINDKPSNEHPQQSISIIADSGQTASFAYSDNHKDEQVLFYVNQEMLPDGRNNYILTFEPGKLTANKDLELVAKVYSETLNGKEFNFSIAINASPNIVLKDYPSKVFTLENVLYDASESKDSSGDKLRYVFYEIKNGEFKPTNQTGPIFSIETPIVSWAEDFGYRIEVYDEYDAYDFVNIILTVENRPPLIFDVPSEIVKMMSYDDIFINFKAEDLDGEIVDIIVRNITFSGSEEYDGTIRLEGNNLIVFSPGLPIAESLNLHGRQGYTLEVEAKDSSNKRTKHEISIILKAPWETKFTSKGCGYFDYNPIDVHNFESIYNLKKIGSEVYYSYYLQAIPYSIFNPDDNFHIIDGSIVDECGSYEEKEAVIRKNILRNTHVQPSGIGELKVNEGQSYDTENFYLNAALNRRRGPVSFYKIDYLSNEKITTVECYGFCDKDKYKDTDLSDFPYYSLSFYNSEPENKPDFQFDVFFGVGRTPFIEINGYNRFRGSLDIVDLENINNNEVTFIAKPVDEPADWYLYDANGLGSVGGFFSITANSSGNAVATNIEPLTASTPIFTHLVNNEKYIISVKGNCDDLDPLECDYSPSYSLMKQAGNIYVSLSDIEASPSFLIDNRENNIIRRYYGKSSVRLKRENLQVELHNGKKGVLTRSYKWDNDKFGRFIFTEFNEESYTLAPFIEVFSEINDEMIQDYFTFDANDDQISDFVFVALNEHNFPYVFSYMSTSSGYERINLGNRSAGLALSELVLSDSCHIEGARCVFATLLGKSLISIPLITDGLKHVVVINDRGLAGGDRMVLSDVCGNDSNDLVVTSVDNGHIYLYKDITNNISNPILLDYGVEQLAALSFIDTNNKGLQDLFVSSVYSGIPFLLLYKNNGCDFSEPERIEVYSDEINGGIGFTKIKEVLVHDLNDDGFQDIILTIEGYQESGFFGNPYYFLEKITNDGNGGFTSPVVFNKFPLYYGGPNYSKSKTDVSIYISTDDDINYLYVNTAVSILRFTLDNLSGDGELLFSVTDEYRLDGLVVEDINNDGVPEIIFLSYRGNLDEAPLFILEKDNNNNYSRGVILGISSNSLLNLAFKTDIKAIDLNNDSCVDLFIYSFLYLNNCSAGFKKGVPTRLGSQSIPAKSILFYDLDKDGDSDFIILSHTTLGIIENISDKINVD</sequence>
<dbReference type="SUPFAM" id="SSF69318">
    <property type="entry name" value="Integrin alpha N-terminal domain"/>
    <property type="match status" value="1"/>
</dbReference>
<name>H3ZA31_9ALTE</name>
<comment type="caution">
    <text evidence="1">The sequence shown here is derived from an EMBL/GenBank/DDBJ whole genome shotgun (WGS) entry which is preliminary data.</text>
</comment>
<dbReference type="EMBL" id="AHTH01000003">
    <property type="protein sequence ID" value="EHR42533.1"/>
    <property type="molecule type" value="Genomic_DNA"/>
</dbReference>
<reference evidence="1 2" key="1">
    <citation type="journal article" date="2012" name="J. Bacteriol.">
        <title>Genome Sequence of Extracellular-Protease-Producing Alishewanella jeotgali Isolated from Traditional Korean Fermented Seafood.</title>
        <authorList>
            <person name="Jung J."/>
            <person name="Chun J."/>
            <person name="Park W."/>
        </authorList>
    </citation>
    <scope>NUCLEOTIDE SEQUENCE [LARGE SCALE GENOMIC DNA]</scope>
    <source>
        <strain evidence="1 2">KCTC 22429</strain>
    </source>
</reference>
<keyword evidence="2" id="KW-1185">Reference proteome</keyword>
<dbReference type="STRING" id="1129374.AJE_00914"/>
<evidence type="ECO:0000313" key="1">
    <source>
        <dbReference type="EMBL" id="EHR42533.1"/>
    </source>
</evidence>
<dbReference type="InterPro" id="IPR028994">
    <property type="entry name" value="Integrin_alpha_N"/>
</dbReference>
<dbReference type="PANTHER" id="PTHR44103:SF1">
    <property type="entry name" value="PROPROTEIN CONVERTASE P"/>
    <property type="match status" value="1"/>
</dbReference>
<dbReference type="PANTHER" id="PTHR44103">
    <property type="entry name" value="PROPROTEIN CONVERTASE P"/>
    <property type="match status" value="1"/>
</dbReference>
<organism evidence="1 2">
    <name type="scientific">Alishewanella jeotgali KCTC 22429</name>
    <dbReference type="NCBI Taxonomy" id="1129374"/>
    <lineage>
        <taxon>Bacteria</taxon>
        <taxon>Pseudomonadati</taxon>
        <taxon>Pseudomonadota</taxon>
        <taxon>Gammaproteobacteria</taxon>
        <taxon>Alteromonadales</taxon>
        <taxon>Alteromonadaceae</taxon>
        <taxon>Alishewanella</taxon>
    </lineage>
</organism>
<dbReference type="eggNOG" id="COG1879">
    <property type="taxonomic scope" value="Bacteria"/>
</dbReference>
<gene>
    <name evidence="1" type="ORF">AJE_00914</name>
</gene>
<evidence type="ECO:0008006" key="3">
    <source>
        <dbReference type="Google" id="ProtNLM"/>
    </source>
</evidence>
<protein>
    <recommendedName>
        <fullName evidence="3">FG-GAP repeat-containing protein</fullName>
    </recommendedName>
</protein>
<proteinExistence type="predicted"/>
<dbReference type="PATRIC" id="fig|1129374.4.peg.185"/>